<sequence length="283" mass="31494">MQDWATRYDLFWTARTKVFDEILAEEHSLARVQARFDDYERHHQMKSDGATSFYVEGPPPPDAISTLEINDQLIVAGTSIRAPALLDFRRDRLLARMSKEMDCVIELGAGYGRQIFDMWLAGATKTARYIACDYSRSGLALAARLARLEPELQFETAAFDLRDPVLPNLDAYGNILLFSAATMIYSQPFNTDIFKAIAAIKGSVTCIFFEPFGFQVNASAPHSKAQQLQMLANGWNLDFYEKLTGKGAEYGLEVIAIAQDLIGAVESPVQVLTAFVVSKPGQM</sequence>
<dbReference type="AlphaFoldDB" id="A0A364P0F3"/>
<accession>A0A364P0F3</accession>
<gene>
    <name evidence="1" type="ORF">CU669_07900</name>
</gene>
<dbReference type="Proteomes" id="UP000251075">
    <property type="component" value="Unassembled WGS sequence"/>
</dbReference>
<dbReference type="SUPFAM" id="SSF53335">
    <property type="entry name" value="S-adenosyl-L-methionine-dependent methyltransferases"/>
    <property type="match status" value="1"/>
</dbReference>
<proteinExistence type="predicted"/>
<evidence type="ECO:0008006" key="3">
    <source>
        <dbReference type="Google" id="ProtNLM"/>
    </source>
</evidence>
<keyword evidence="2" id="KW-1185">Reference proteome</keyword>
<comment type="caution">
    <text evidence="1">The sequence shown here is derived from an EMBL/GenBank/DDBJ whole genome shotgun (WGS) entry which is preliminary data.</text>
</comment>
<evidence type="ECO:0000313" key="1">
    <source>
        <dbReference type="EMBL" id="RAU22595.1"/>
    </source>
</evidence>
<evidence type="ECO:0000313" key="2">
    <source>
        <dbReference type="Proteomes" id="UP000251075"/>
    </source>
</evidence>
<dbReference type="InterPro" id="IPR029063">
    <property type="entry name" value="SAM-dependent_MTases_sf"/>
</dbReference>
<organism evidence="1 2">
    <name type="scientific">Paramagnetospirillum kuznetsovii</name>
    <dbReference type="NCBI Taxonomy" id="2053833"/>
    <lineage>
        <taxon>Bacteria</taxon>
        <taxon>Pseudomonadati</taxon>
        <taxon>Pseudomonadota</taxon>
        <taxon>Alphaproteobacteria</taxon>
        <taxon>Rhodospirillales</taxon>
        <taxon>Magnetospirillaceae</taxon>
        <taxon>Paramagnetospirillum</taxon>
    </lineage>
</organism>
<dbReference type="RefSeq" id="WP_112143409.1">
    <property type="nucleotide sequence ID" value="NZ_PGTO01000004.1"/>
</dbReference>
<name>A0A364P0F3_9PROT</name>
<dbReference type="OrthoDB" id="5359408at2"/>
<dbReference type="EMBL" id="PGTO01000004">
    <property type="protein sequence ID" value="RAU22595.1"/>
    <property type="molecule type" value="Genomic_DNA"/>
</dbReference>
<protein>
    <recommendedName>
        <fullName evidence="3">Methyltransferase domain-containing protein</fullName>
    </recommendedName>
</protein>
<reference evidence="1 2" key="1">
    <citation type="submission" date="2017-11" db="EMBL/GenBank/DDBJ databases">
        <title>Draft genome sequence of magnetotactic bacterium Magnetospirillum kuznetsovii LBB-42.</title>
        <authorList>
            <person name="Grouzdev D.S."/>
            <person name="Rysina M.S."/>
            <person name="Baslerov R.V."/>
            <person name="Koziaeva V."/>
        </authorList>
    </citation>
    <scope>NUCLEOTIDE SEQUENCE [LARGE SCALE GENOMIC DNA]</scope>
    <source>
        <strain evidence="1 2">LBB-42</strain>
    </source>
</reference>
<dbReference type="Gene3D" id="3.40.50.150">
    <property type="entry name" value="Vaccinia Virus protein VP39"/>
    <property type="match status" value="1"/>
</dbReference>